<proteinExistence type="predicted"/>
<dbReference type="RefSeq" id="WP_166130897.1">
    <property type="nucleotide sequence ID" value="NZ_JAANOQ010000009.1"/>
</dbReference>
<reference evidence="1 2" key="1">
    <citation type="submission" date="2020-08" db="EMBL/GenBank/DDBJ databases">
        <title>Description of novel Flavobacterium F-408 isolate.</title>
        <authorList>
            <person name="Saticioglu I.B."/>
            <person name="Duman M."/>
            <person name="Altun S."/>
        </authorList>
    </citation>
    <scope>NUCLEOTIDE SEQUENCE [LARGE SCALE GENOMIC DNA]</scope>
    <source>
        <strain evidence="1 2">F-408</strain>
    </source>
</reference>
<accession>A0ABR7J200</accession>
<evidence type="ECO:0000313" key="1">
    <source>
        <dbReference type="EMBL" id="MBC5836045.1"/>
    </source>
</evidence>
<dbReference type="InterPro" id="IPR025455">
    <property type="entry name" value="DUF4276"/>
</dbReference>
<sequence>MKIGLVGEAPNDTESIKNLLRKKYEDFEFVSMLNIINGSSLDSQKTKRFLRIEYQLQKPDIVVFIRDLDSTWPNRTKLYERKDYFTSSNSVVDKKGIPLLHIYEIEALLLTDVETFNRIYGAELEEVENVMLIEEPKEYLKFASKKYNESHNADLFKLIDFEKTLNCLYFNEFIKKLNKFIERINA</sequence>
<gene>
    <name evidence="1" type="ORF">H8R27_14220</name>
</gene>
<evidence type="ECO:0000313" key="2">
    <source>
        <dbReference type="Proteomes" id="UP000605990"/>
    </source>
</evidence>
<protein>
    <recommendedName>
        <fullName evidence="3">DUF4276 family protein</fullName>
    </recommendedName>
</protein>
<dbReference type="Pfam" id="PF14103">
    <property type="entry name" value="DUF4276"/>
    <property type="match status" value="1"/>
</dbReference>
<evidence type="ECO:0008006" key="3">
    <source>
        <dbReference type="Google" id="ProtNLM"/>
    </source>
</evidence>
<organism evidence="1 2">
    <name type="scientific">Flavobacterium bernardetii</name>
    <dbReference type="NCBI Taxonomy" id="2813823"/>
    <lineage>
        <taxon>Bacteria</taxon>
        <taxon>Pseudomonadati</taxon>
        <taxon>Bacteroidota</taxon>
        <taxon>Flavobacteriia</taxon>
        <taxon>Flavobacteriales</taxon>
        <taxon>Flavobacteriaceae</taxon>
        <taxon>Flavobacterium</taxon>
    </lineage>
</organism>
<keyword evidence="2" id="KW-1185">Reference proteome</keyword>
<dbReference type="EMBL" id="JACRUN010000010">
    <property type="protein sequence ID" value="MBC5836045.1"/>
    <property type="molecule type" value="Genomic_DNA"/>
</dbReference>
<dbReference type="Proteomes" id="UP000605990">
    <property type="component" value="Unassembled WGS sequence"/>
</dbReference>
<comment type="caution">
    <text evidence="1">The sequence shown here is derived from an EMBL/GenBank/DDBJ whole genome shotgun (WGS) entry which is preliminary data.</text>
</comment>
<name>A0ABR7J200_9FLAO</name>